<dbReference type="Pfam" id="PF13091">
    <property type="entry name" value="PLDc_2"/>
    <property type="match status" value="1"/>
</dbReference>
<dbReference type="GO" id="GO:0004386">
    <property type="term" value="F:helicase activity"/>
    <property type="evidence" value="ECO:0007669"/>
    <property type="project" value="UniProtKB-KW"/>
</dbReference>
<reference evidence="5" key="2">
    <citation type="submission" date="2011-04" db="EMBL/GenBank/DDBJ databases">
        <title>The complete genome of chromosome of Treponema succinifaciens DSM 2489.</title>
        <authorList>
            <person name="Lucas S."/>
            <person name="Copeland A."/>
            <person name="Lapidus A."/>
            <person name="Bruce D."/>
            <person name="Goodwin L."/>
            <person name="Pitluck S."/>
            <person name="Peters L."/>
            <person name="Kyrpides N."/>
            <person name="Mavromatis K."/>
            <person name="Ivanova N."/>
            <person name="Ovchinnikova G."/>
            <person name="Teshima H."/>
            <person name="Detter J.C."/>
            <person name="Tapia R."/>
            <person name="Han C."/>
            <person name="Land M."/>
            <person name="Hauser L."/>
            <person name="Markowitz V."/>
            <person name="Cheng J.-F."/>
            <person name="Hugenholtz P."/>
            <person name="Woyke T."/>
            <person name="Wu D."/>
            <person name="Gronow S."/>
            <person name="Wellnitz S."/>
            <person name="Brambilla E."/>
            <person name="Klenk H.-P."/>
            <person name="Eisen J.A."/>
        </authorList>
    </citation>
    <scope>NUCLEOTIDE SEQUENCE [LARGE SCALE GENOMIC DNA]</scope>
    <source>
        <strain evidence="5">ATCC 33096 / DSM 2489 / 6091</strain>
    </source>
</reference>
<dbReference type="SUPFAM" id="SSF52540">
    <property type="entry name" value="P-loop containing nucleoside triphosphate hydrolases"/>
    <property type="match status" value="1"/>
</dbReference>
<dbReference type="PANTHER" id="PTHR45766">
    <property type="entry name" value="DNA ANNEALING HELICASE AND ENDONUCLEASE ZRANB3 FAMILY MEMBER"/>
    <property type="match status" value="1"/>
</dbReference>
<dbReference type="SMART" id="SM00490">
    <property type="entry name" value="HELICc"/>
    <property type="match status" value="1"/>
</dbReference>
<dbReference type="InterPro" id="IPR038718">
    <property type="entry name" value="SNF2-like_sf"/>
</dbReference>
<dbReference type="GO" id="GO:0005524">
    <property type="term" value="F:ATP binding"/>
    <property type="evidence" value="ECO:0007669"/>
    <property type="project" value="InterPro"/>
</dbReference>
<dbReference type="eggNOG" id="COG0553">
    <property type="taxonomic scope" value="Bacteria"/>
</dbReference>
<dbReference type="InterPro" id="IPR000330">
    <property type="entry name" value="SNF2_N"/>
</dbReference>
<dbReference type="InterPro" id="IPR025202">
    <property type="entry name" value="PLD-like_dom"/>
</dbReference>
<dbReference type="eggNOG" id="COG1502">
    <property type="taxonomic scope" value="Bacteria"/>
</dbReference>
<evidence type="ECO:0000313" key="5">
    <source>
        <dbReference type="Proteomes" id="UP000006852"/>
    </source>
</evidence>
<dbReference type="Gene3D" id="3.40.50.300">
    <property type="entry name" value="P-loop containing nucleotide triphosphate hydrolases"/>
    <property type="match status" value="1"/>
</dbReference>
<dbReference type="RefSeq" id="WP_013700571.1">
    <property type="nucleotide sequence ID" value="NC_015385.1"/>
</dbReference>
<evidence type="ECO:0000259" key="2">
    <source>
        <dbReference type="PROSITE" id="PS51192"/>
    </source>
</evidence>
<dbReference type="InterPro" id="IPR001650">
    <property type="entry name" value="Helicase_C-like"/>
</dbReference>
<dbReference type="KEGG" id="tsu:Tresu_0303"/>
<dbReference type="PROSITE" id="PS51194">
    <property type="entry name" value="HELICASE_CTER"/>
    <property type="match status" value="1"/>
</dbReference>
<protein>
    <submittedName>
        <fullName evidence="4">Helicase domain protein</fullName>
    </submittedName>
</protein>
<dbReference type="GeneID" id="302997527"/>
<organism evidence="4 5">
    <name type="scientific">Treponema succinifaciens (strain ATCC 33096 / DSM 2489 / 6091)</name>
    <dbReference type="NCBI Taxonomy" id="869209"/>
    <lineage>
        <taxon>Bacteria</taxon>
        <taxon>Pseudomonadati</taxon>
        <taxon>Spirochaetota</taxon>
        <taxon>Spirochaetia</taxon>
        <taxon>Spirochaetales</taxon>
        <taxon>Treponemataceae</taxon>
        <taxon>Treponema</taxon>
    </lineage>
</organism>
<dbReference type="PANTHER" id="PTHR45766:SF6">
    <property type="entry name" value="SWI_SNF-RELATED MATRIX-ASSOCIATED ACTIN-DEPENDENT REGULATOR OF CHROMATIN SUBFAMILY A-LIKE PROTEIN 1"/>
    <property type="match status" value="1"/>
</dbReference>
<feature type="domain" description="Helicase C-terminal" evidence="3">
    <location>
        <begin position="776"/>
        <end position="953"/>
    </location>
</feature>
<dbReference type="STRING" id="869209.Tresu_0303"/>
<dbReference type="HOGENOM" id="CLU_008466_1_1_12"/>
<accession>F2NUG9</accession>
<dbReference type="SMART" id="SM00487">
    <property type="entry name" value="DEXDc"/>
    <property type="match status" value="1"/>
</dbReference>
<dbReference type="Pfam" id="PF00176">
    <property type="entry name" value="SNF2-rel_dom"/>
    <property type="match status" value="1"/>
</dbReference>
<dbReference type="InterPro" id="IPR014001">
    <property type="entry name" value="Helicase_ATP-bd"/>
</dbReference>
<keyword evidence="4" id="KW-0547">Nucleotide-binding</keyword>
<proteinExistence type="predicted"/>
<keyword evidence="1" id="KW-0378">Hydrolase</keyword>
<dbReference type="GO" id="GO:0016787">
    <property type="term" value="F:hydrolase activity"/>
    <property type="evidence" value="ECO:0007669"/>
    <property type="project" value="UniProtKB-KW"/>
</dbReference>
<evidence type="ECO:0000256" key="1">
    <source>
        <dbReference type="ARBA" id="ARBA00022801"/>
    </source>
</evidence>
<dbReference type="Gene3D" id="3.30.870.10">
    <property type="entry name" value="Endonuclease Chain A"/>
    <property type="match status" value="1"/>
</dbReference>
<gene>
    <name evidence="4" type="ordered locus">Tresu_0303</name>
</gene>
<dbReference type="AlphaFoldDB" id="F2NUG9"/>
<sequence>MIGNTLIDNSENLKLADTIKEILKNPKINHIDIATGYWDIPGTAVLAYELNAFLARDNTKLRLLIGKDPYLFAQYNKNPKYKDIKNWPEEFIRTDINEIEVKPEYENAVSFLLKYLGKTDKIEIHIFKKNENEEKQFLHSKCYIFYGKGISYGIIGSSNFTEKGLKENSELNYLETLSQIITAEPNGINVSKGHIFWFNEKWALSEDWSKEFLEQILRPSSIAKKVLDDKKQKNTAILNYTVLSPYETYIKFLIDQFDEIISFNGKITPDDYMPKDPNFKRLTYQAEAVNQGFSIMKQHHGFILADVVGLGKTFTALMVAKRHLLETGLKNPVLIITPPAIKQSWIDSIEYFDKGEVSEKKIHPFITLTTLTTIGCIDDVNETGEYIAENDFDSAFKKEEYGMIIVDESHRFRNDSTIMYQKLDDLIGSINPQPYIVLLSATPQNNEPYDLRNQIYLFQREHNRSTLQNLGKFGNKLENYFAEKHNNYKEYIKKEKTVDGKKIPKTKEELAHDKAALIADSEDIRKRIVEPLVIRRTRTDIERFYQEDMKNQRLSFPKIQKPVAIPYEMNGELGNLFNNTINIIAPQVSHVDSDENGEPVLDFGATAGEDGLGYYRYRAIEFLKSEENRRRHEINNLSVTGTSQRLAQIMELLLVKRLESSQAAFKESLHNLHRYTENMIKMWNADRIFICPDLNVNKELNDENISKNGTFEQTLCVLAEKAKKANKKNSGDGNEGPNQEYKRADFFDSYIENLNNDLRLIDELCTKWDVQTSDPKMSTFIFETARQFLDPKRNKNNKLIIFTECIATQKALVQKLNEMPIPNCNVLSITAKNRDDMKEIIAANFDANYKGTKKDDYQILITTDVLAEGVNLHRSNSILNYDSPWNATRLMQRLGRINRIGTDAKKIWNYNFYPSTLGDSQINLKNRTYVKLQAFHELFGEDSQIYSSEEEVKHFDKIVRDEAQDSETPIMPFIAELREFKKNNESNYVKLSSIGNTIVSTTQSENKKAFSELKETDKNSKALRSTLYISNEDGSATKVSQLEFFETLKPLSTLKETETDITLIEKYRKSVINCYAADKQNAELSMKSKLRKGDKEISAAIKKIKSLYNFGLPEIYEEKLDEISNSIRDKNFSLINKLLEMTFKNEGLGTIQIEADIDYLHKYTYAHSSESEANIAIEFIVK</sequence>
<feature type="domain" description="Helicase ATP-binding" evidence="2">
    <location>
        <begin position="293"/>
        <end position="461"/>
    </location>
</feature>
<keyword evidence="4" id="KW-0067">ATP-binding</keyword>
<dbReference type="InterPro" id="IPR049730">
    <property type="entry name" value="SNF2/RAD54-like_C"/>
</dbReference>
<dbReference type="Proteomes" id="UP000006852">
    <property type="component" value="Chromosome"/>
</dbReference>
<evidence type="ECO:0000313" key="4">
    <source>
        <dbReference type="EMBL" id="AEB13262.1"/>
    </source>
</evidence>
<dbReference type="InterPro" id="IPR027417">
    <property type="entry name" value="P-loop_NTPase"/>
</dbReference>
<keyword evidence="4" id="KW-0347">Helicase</keyword>
<dbReference type="Gene3D" id="3.40.50.10810">
    <property type="entry name" value="Tandem AAA-ATPase domain"/>
    <property type="match status" value="1"/>
</dbReference>
<dbReference type="CDD" id="cd18793">
    <property type="entry name" value="SF2_C_SNF"/>
    <property type="match status" value="1"/>
</dbReference>
<dbReference type="PROSITE" id="PS51192">
    <property type="entry name" value="HELICASE_ATP_BIND_1"/>
    <property type="match status" value="1"/>
</dbReference>
<reference evidence="4 5" key="1">
    <citation type="journal article" date="2011" name="Stand. Genomic Sci.">
        <title>Complete genome sequence of Treponema succinifaciens type strain (6091).</title>
        <authorList>
            <person name="Han C."/>
            <person name="Gronow S."/>
            <person name="Teshima H."/>
            <person name="Lapidus A."/>
            <person name="Nolan M."/>
            <person name="Lucas S."/>
            <person name="Hammon N."/>
            <person name="Deshpande S."/>
            <person name="Cheng J.F."/>
            <person name="Zeytun A."/>
            <person name="Tapia R."/>
            <person name="Goodwin L."/>
            <person name="Pitluck S."/>
            <person name="Liolios K."/>
            <person name="Pagani I."/>
            <person name="Ivanova N."/>
            <person name="Mavromatis K."/>
            <person name="Mikhailova N."/>
            <person name="Huntemann M."/>
            <person name="Pati A."/>
            <person name="Chen A."/>
            <person name="Palaniappan K."/>
            <person name="Land M."/>
            <person name="Hauser L."/>
            <person name="Brambilla E.M."/>
            <person name="Rohde M."/>
            <person name="Goker M."/>
            <person name="Woyke T."/>
            <person name="Bristow J."/>
            <person name="Eisen J.A."/>
            <person name="Markowitz V."/>
            <person name="Hugenholtz P."/>
            <person name="Kyrpides N.C."/>
            <person name="Klenk H.P."/>
            <person name="Detter J.C."/>
        </authorList>
    </citation>
    <scope>NUCLEOTIDE SEQUENCE [LARGE SCALE GENOMIC DNA]</scope>
    <source>
        <strain evidence="5">ATCC 33096 / DSM 2489 / 6091</strain>
    </source>
</reference>
<dbReference type="EMBL" id="CP002631">
    <property type="protein sequence ID" value="AEB13262.1"/>
    <property type="molecule type" value="Genomic_DNA"/>
</dbReference>
<name>F2NUG9_TRES6</name>
<keyword evidence="5" id="KW-1185">Reference proteome</keyword>
<dbReference type="OrthoDB" id="9814088at2"/>
<evidence type="ECO:0000259" key="3">
    <source>
        <dbReference type="PROSITE" id="PS51194"/>
    </source>
</evidence>
<dbReference type="Pfam" id="PF00271">
    <property type="entry name" value="Helicase_C"/>
    <property type="match status" value="1"/>
</dbReference>